<dbReference type="InterPro" id="IPR008965">
    <property type="entry name" value="CBM2/CBM3_carb-bd_dom_sf"/>
</dbReference>
<proteinExistence type="predicted"/>
<evidence type="ECO:0000313" key="3">
    <source>
        <dbReference type="Proteomes" id="UP000189670"/>
    </source>
</evidence>
<dbReference type="GO" id="GO:0000272">
    <property type="term" value="P:polysaccharide catabolic process"/>
    <property type="evidence" value="ECO:0007669"/>
    <property type="project" value="InterPro"/>
</dbReference>
<evidence type="ECO:0000259" key="1">
    <source>
        <dbReference type="Pfam" id="PF00963"/>
    </source>
</evidence>
<organism evidence="2 3">
    <name type="scientific">Candidatus Magnetoglobus multicellularis str. Araruama</name>
    <dbReference type="NCBI Taxonomy" id="890399"/>
    <lineage>
        <taxon>Bacteria</taxon>
        <taxon>Pseudomonadati</taxon>
        <taxon>Thermodesulfobacteriota</taxon>
        <taxon>Desulfobacteria</taxon>
        <taxon>Desulfobacterales</taxon>
        <taxon>Desulfobacteraceae</taxon>
        <taxon>Candidatus Magnetoglobus</taxon>
    </lineage>
</organism>
<reference evidence="3" key="1">
    <citation type="submission" date="2012-11" db="EMBL/GenBank/DDBJ databases">
        <authorList>
            <person name="Lucero-Rivera Y.E."/>
            <person name="Tovar-Ramirez D."/>
        </authorList>
    </citation>
    <scope>NUCLEOTIDE SEQUENCE [LARGE SCALE GENOMIC DNA]</scope>
    <source>
        <strain evidence="3">Araruama</strain>
    </source>
</reference>
<dbReference type="InterPro" id="IPR002102">
    <property type="entry name" value="Cohesin_dom"/>
</dbReference>
<dbReference type="Proteomes" id="UP000189670">
    <property type="component" value="Unassembled WGS sequence"/>
</dbReference>
<protein>
    <recommendedName>
        <fullName evidence="1">Cohesin domain-containing protein</fullName>
    </recommendedName>
</protein>
<dbReference type="SUPFAM" id="SSF49384">
    <property type="entry name" value="Carbohydrate-binding domain"/>
    <property type="match status" value="1"/>
</dbReference>
<dbReference type="Pfam" id="PF00963">
    <property type="entry name" value="Cohesin"/>
    <property type="match status" value="1"/>
</dbReference>
<accession>A0A1V1NQP7</accession>
<dbReference type="Gene3D" id="2.60.40.680">
    <property type="match status" value="1"/>
</dbReference>
<dbReference type="AlphaFoldDB" id="A0A1V1NQP7"/>
<feature type="non-terminal residue" evidence="2">
    <location>
        <position position="124"/>
    </location>
</feature>
<evidence type="ECO:0000313" key="2">
    <source>
        <dbReference type="EMBL" id="ETR64888.1"/>
    </source>
</evidence>
<sequence length="124" mass="13477">MFPQNWKPDAENYTPVITDAAFKIELPDITDVSTGDQIQVPLSITPTSGADIYSYYAVVAYDPEILTCTAVSNGNIDLENFSGPVANITPDGKIRIAAFGTDPLDINDILLHFHFTLIGNNNDS</sequence>
<dbReference type="EMBL" id="ATBP01003495">
    <property type="protein sequence ID" value="ETR64888.1"/>
    <property type="molecule type" value="Genomic_DNA"/>
</dbReference>
<dbReference type="GO" id="GO:0030246">
    <property type="term" value="F:carbohydrate binding"/>
    <property type="evidence" value="ECO:0007669"/>
    <property type="project" value="InterPro"/>
</dbReference>
<feature type="domain" description="Cohesin" evidence="1">
    <location>
        <begin position="24"/>
        <end position="105"/>
    </location>
</feature>
<comment type="caution">
    <text evidence="2">The sequence shown here is derived from an EMBL/GenBank/DDBJ whole genome shotgun (WGS) entry which is preliminary data.</text>
</comment>
<name>A0A1V1NQP7_9BACT</name>
<gene>
    <name evidence="2" type="ORF">OMM_15180</name>
</gene>